<sequence>MNWKKMIWALGMMACAASPSAARAEQPRTLIVIFDGLREDYINESQMPHLHRFTQQATYGAKNHSVFPTYTRVNSASFGTGAYPQKHGIMGNELHVPGTTGDRVFQTGDARELSTLDSLTQGGLITVPTFGEALQAAGHEFMVFSSGSTGQALLQNPRGAGRIVNPGLILPHTFREEVYSAIGNPQQVLSDAYTGHHWVTDAFLTYGLAADAPLVSSIWYAEPDGAQHRSGIGSSRALAALTMVDSLFGRLLDTLWSPDLKNRFNIIVTADHGFIAYQGQQKLQEYVKADDVVSAEGAIFVKGHNQTRIRQIVQQLQQESWVGPIFTRAKHSGSDEGWVPGTVSFDAIHWNHPTRAADILVTYKWYDQPGPRGYRGVAENPGVAGHGGISPFEIKTPLFFAGPSYKPRTVSNLPSSFVDLAPTILASYGIAVPTTMDGRILSEVFATDQSQTPEVRQEVVENAPSTIYRSSVQGKRYIDYGQTH</sequence>
<dbReference type="InterPro" id="IPR017850">
    <property type="entry name" value="Alkaline_phosphatase_core_sf"/>
</dbReference>
<dbReference type="STRING" id="623281.SAMN05421747_12332"/>
<evidence type="ECO:0000313" key="2">
    <source>
        <dbReference type="EMBL" id="SFC75449.1"/>
    </source>
</evidence>
<evidence type="ECO:0000313" key="3">
    <source>
        <dbReference type="Proteomes" id="UP000199577"/>
    </source>
</evidence>
<keyword evidence="1" id="KW-0732">Signal</keyword>
<name>A0A1I1LR01_9SPHI</name>
<dbReference type="AlphaFoldDB" id="A0A1I1LR01"/>
<organism evidence="2 3">
    <name type="scientific">Parapedobacter composti</name>
    <dbReference type="NCBI Taxonomy" id="623281"/>
    <lineage>
        <taxon>Bacteria</taxon>
        <taxon>Pseudomonadati</taxon>
        <taxon>Bacteroidota</taxon>
        <taxon>Sphingobacteriia</taxon>
        <taxon>Sphingobacteriales</taxon>
        <taxon>Sphingobacteriaceae</taxon>
        <taxon>Parapedobacter</taxon>
    </lineage>
</organism>
<protein>
    <submittedName>
        <fullName evidence="2">Predicted pyrophosphatase or phosphodiesterase, AlkP superfamily</fullName>
    </submittedName>
</protein>
<feature type="chain" id="PRO_5011778511" evidence="1">
    <location>
        <begin position="25"/>
        <end position="484"/>
    </location>
</feature>
<dbReference type="Proteomes" id="UP000199577">
    <property type="component" value="Unassembled WGS sequence"/>
</dbReference>
<dbReference type="SUPFAM" id="SSF53649">
    <property type="entry name" value="Alkaline phosphatase-like"/>
    <property type="match status" value="1"/>
</dbReference>
<dbReference type="EMBL" id="FOLL01000023">
    <property type="protein sequence ID" value="SFC75449.1"/>
    <property type="molecule type" value="Genomic_DNA"/>
</dbReference>
<gene>
    <name evidence="2" type="ORF">SAMN05421747_12332</name>
</gene>
<dbReference type="PANTHER" id="PTHR10151:SF120">
    <property type="entry name" value="BIS(5'-ADENOSYL)-TRIPHOSPHATASE"/>
    <property type="match status" value="1"/>
</dbReference>
<keyword evidence="3" id="KW-1185">Reference proteome</keyword>
<dbReference type="PANTHER" id="PTHR10151">
    <property type="entry name" value="ECTONUCLEOTIDE PYROPHOSPHATASE/PHOSPHODIESTERASE"/>
    <property type="match status" value="1"/>
</dbReference>
<reference evidence="2 3" key="1">
    <citation type="submission" date="2016-10" db="EMBL/GenBank/DDBJ databases">
        <authorList>
            <person name="de Groot N.N."/>
        </authorList>
    </citation>
    <scope>NUCLEOTIDE SEQUENCE [LARGE SCALE GENOMIC DNA]</scope>
    <source>
        <strain evidence="2 3">DSM 22900</strain>
    </source>
</reference>
<dbReference type="RefSeq" id="WP_170845811.1">
    <property type="nucleotide sequence ID" value="NZ_FOLL01000023.1"/>
</dbReference>
<evidence type="ECO:0000256" key="1">
    <source>
        <dbReference type="SAM" id="SignalP"/>
    </source>
</evidence>
<dbReference type="InterPro" id="IPR002591">
    <property type="entry name" value="Phosphodiest/P_Trfase"/>
</dbReference>
<feature type="signal peptide" evidence="1">
    <location>
        <begin position="1"/>
        <end position="24"/>
    </location>
</feature>
<proteinExistence type="predicted"/>
<dbReference type="Pfam" id="PF01663">
    <property type="entry name" value="Phosphodiest"/>
    <property type="match status" value="1"/>
</dbReference>
<accession>A0A1I1LR01</accession>
<dbReference type="GO" id="GO:0016787">
    <property type="term" value="F:hydrolase activity"/>
    <property type="evidence" value="ECO:0007669"/>
    <property type="project" value="UniProtKB-ARBA"/>
</dbReference>
<dbReference type="Gene3D" id="3.40.720.10">
    <property type="entry name" value="Alkaline Phosphatase, subunit A"/>
    <property type="match status" value="2"/>
</dbReference>